<dbReference type="GO" id="GO:0005886">
    <property type="term" value="C:plasma membrane"/>
    <property type="evidence" value="ECO:0007669"/>
    <property type="project" value="TreeGrafter"/>
</dbReference>
<protein>
    <submittedName>
        <fullName evidence="2">CLUMA_CG011990, isoform B</fullName>
    </submittedName>
</protein>
<dbReference type="GO" id="GO:0046983">
    <property type="term" value="F:protein dimerization activity"/>
    <property type="evidence" value="ECO:0007669"/>
    <property type="project" value="InterPro"/>
</dbReference>
<gene>
    <name evidence="2" type="primary">similar to Anoctamin-1</name>
    <name evidence="2" type="ORF">CLUMA_CG011990</name>
</gene>
<reference evidence="2 3" key="1">
    <citation type="submission" date="2015-04" db="EMBL/GenBank/DDBJ databases">
        <authorList>
            <person name="Syromyatnikov M.Y."/>
            <person name="Popov V.N."/>
        </authorList>
    </citation>
    <scope>NUCLEOTIDE SEQUENCE [LARGE SCALE GENOMIC DNA]</scope>
</reference>
<dbReference type="PANTHER" id="PTHR12308:SF83">
    <property type="entry name" value="ANOCTAMIN"/>
    <property type="match status" value="1"/>
</dbReference>
<dbReference type="AlphaFoldDB" id="A0A1J1IK63"/>
<dbReference type="Proteomes" id="UP000183832">
    <property type="component" value="Unassembled WGS sequence"/>
</dbReference>
<sequence>MTSPYNYNQYRSAYDNQAHDRNSQMYWDAVSMTSSDRNSIALSIYHSVPELHQEEAAASMHSQSNRNDKNWHEHKSVDFVLAYNPNERQKIKRQIFEKNLLSEGLLLHHDEAQNIHFVKIHVTHEVLCRYAEILKFKFPIKLDENESDFALEDEIGEVSRSIKSIFDSIYKYIRLDKRLFPSRKYELYHEFSRDKSYLFDVNDPDFFPCYVRLAVVSFILERTAFADNPGDNLNCFT</sequence>
<dbReference type="PANTHER" id="PTHR12308">
    <property type="entry name" value="ANOCTAMIN"/>
    <property type="match status" value="1"/>
</dbReference>
<dbReference type="InterPro" id="IPR032394">
    <property type="entry name" value="Anoct_dimer"/>
</dbReference>
<evidence type="ECO:0000259" key="1">
    <source>
        <dbReference type="Pfam" id="PF16178"/>
    </source>
</evidence>
<proteinExistence type="predicted"/>
<keyword evidence="3" id="KW-1185">Reference proteome</keyword>
<dbReference type="GO" id="GO:0005254">
    <property type="term" value="F:chloride channel activity"/>
    <property type="evidence" value="ECO:0007669"/>
    <property type="project" value="TreeGrafter"/>
</dbReference>
<organism evidence="2 3">
    <name type="scientific">Clunio marinus</name>
    <dbReference type="NCBI Taxonomy" id="568069"/>
    <lineage>
        <taxon>Eukaryota</taxon>
        <taxon>Metazoa</taxon>
        <taxon>Ecdysozoa</taxon>
        <taxon>Arthropoda</taxon>
        <taxon>Hexapoda</taxon>
        <taxon>Insecta</taxon>
        <taxon>Pterygota</taxon>
        <taxon>Neoptera</taxon>
        <taxon>Endopterygota</taxon>
        <taxon>Diptera</taxon>
        <taxon>Nematocera</taxon>
        <taxon>Chironomoidea</taxon>
        <taxon>Chironomidae</taxon>
        <taxon>Clunio</taxon>
    </lineage>
</organism>
<evidence type="ECO:0000313" key="3">
    <source>
        <dbReference type="Proteomes" id="UP000183832"/>
    </source>
</evidence>
<name>A0A1J1IK63_9DIPT</name>
<dbReference type="Pfam" id="PF16178">
    <property type="entry name" value="Anoct_dimer"/>
    <property type="match status" value="1"/>
</dbReference>
<accession>A0A1J1IK63</accession>
<dbReference type="EMBL" id="CVRI01000048">
    <property type="protein sequence ID" value="CRK98841.1"/>
    <property type="molecule type" value="Genomic_DNA"/>
</dbReference>
<feature type="domain" description="Anoctamin dimerisation" evidence="1">
    <location>
        <begin position="74"/>
        <end position="227"/>
    </location>
</feature>
<dbReference type="InterPro" id="IPR007632">
    <property type="entry name" value="Anoctamin"/>
</dbReference>
<evidence type="ECO:0000313" key="2">
    <source>
        <dbReference type="EMBL" id="CRK98841.1"/>
    </source>
</evidence>
<dbReference type="OrthoDB" id="296386at2759"/>